<accession>A0A6B0YSI0</accession>
<name>A0A6B0YSI0_9CHLR</name>
<sequence>MAWGASAARQEGRLQAHAPLKELCERPRAVFIAGFVGNPPKKLFDARLTREEDRYLVGRQGLEIELPWERGSRAAA</sequence>
<protein>
    <submittedName>
        <fullName evidence="1">Uncharacterized protein</fullName>
    </submittedName>
</protein>
<proteinExistence type="predicted"/>
<gene>
    <name evidence="1" type="ORF">F4Y42_11105</name>
</gene>
<evidence type="ECO:0000313" key="1">
    <source>
        <dbReference type="EMBL" id="MXY93980.1"/>
    </source>
</evidence>
<dbReference type="EMBL" id="VXRG01000092">
    <property type="protein sequence ID" value="MXY93980.1"/>
    <property type="molecule type" value="Genomic_DNA"/>
</dbReference>
<dbReference type="AlphaFoldDB" id="A0A6B0YSI0"/>
<organism evidence="1">
    <name type="scientific">Caldilineaceae bacterium SB0664_bin_27</name>
    <dbReference type="NCBI Taxonomy" id="2605260"/>
    <lineage>
        <taxon>Bacteria</taxon>
        <taxon>Bacillati</taxon>
        <taxon>Chloroflexota</taxon>
        <taxon>Caldilineae</taxon>
        <taxon>Caldilineales</taxon>
        <taxon>Caldilineaceae</taxon>
    </lineage>
</organism>
<dbReference type="Gene3D" id="2.40.50.100">
    <property type="match status" value="1"/>
</dbReference>
<comment type="caution">
    <text evidence="1">The sequence shown here is derived from an EMBL/GenBank/DDBJ whole genome shotgun (WGS) entry which is preliminary data.</text>
</comment>
<reference evidence="1" key="1">
    <citation type="submission" date="2019-09" db="EMBL/GenBank/DDBJ databases">
        <title>Characterisation of the sponge microbiome using genome-centric metagenomics.</title>
        <authorList>
            <person name="Engelberts J.P."/>
            <person name="Robbins S.J."/>
            <person name="De Goeij J.M."/>
            <person name="Aranda M."/>
            <person name="Bell S.C."/>
            <person name="Webster N.S."/>
        </authorList>
    </citation>
    <scope>NUCLEOTIDE SEQUENCE</scope>
    <source>
        <strain evidence="1">SB0664_bin_27</strain>
    </source>
</reference>